<gene>
    <name evidence="2" type="ORF">METZ01_LOCUS494275</name>
</gene>
<proteinExistence type="predicted"/>
<keyword evidence="1" id="KW-0472">Membrane</keyword>
<keyword evidence="1" id="KW-0812">Transmembrane</keyword>
<organism evidence="2">
    <name type="scientific">marine metagenome</name>
    <dbReference type="NCBI Taxonomy" id="408172"/>
    <lineage>
        <taxon>unclassified sequences</taxon>
        <taxon>metagenomes</taxon>
        <taxon>ecological metagenomes</taxon>
    </lineage>
</organism>
<dbReference type="AlphaFoldDB" id="A0A383DAR3"/>
<name>A0A383DAR3_9ZZZZ</name>
<protein>
    <submittedName>
        <fullName evidence="2">Uncharacterized protein</fullName>
    </submittedName>
</protein>
<evidence type="ECO:0000256" key="1">
    <source>
        <dbReference type="SAM" id="Phobius"/>
    </source>
</evidence>
<feature type="transmembrane region" description="Helical" evidence="1">
    <location>
        <begin position="35"/>
        <end position="53"/>
    </location>
</feature>
<accession>A0A383DAR3</accession>
<sequence>MIKKYGKFFWVLPLLMSIRELYQILSQTNGDILDLVMFIGFTYWFWGISVGKFKDE</sequence>
<dbReference type="EMBL" id="UINC01215638">
    <property type="protein sequence ID" value="SVE41421.1"/>
    <property type="molecule type" value="Genomic_DNA"/>
</dbReference>
<evidence type="ECO:0000313" key="2">
    <source>
        <dbReference type="EMBL" id="SVE41421.1"/>
    </source>
</evidence>
<reference evidence="2" key="1">
    <citation type="submission" date="2018-05" db="EMBL/GenBank/DDBJ databases">
        <authorList>
            <person name="Lanie J.A."/>
            <person name="Ng W.-L."/>
            <person name="Kazmierczak K.M."/>
            <person name="Andrzejewski T.M."/>
            <person name="Davidsen T.M."/>
            <person name="Wayne K.J."/>
            <person name="Tettelin H."/>
            <person name="Glass J.I."/>
            <person name="Rusch D."/>
            <person name="Podicherti R."/>
            <person name="Tsui H.-C.T."/>
            <person name="Winkler M.E."/>
        </authorList>
    </citation>
    <scope>NUCLEOTIDE SEQUENCE</scope>
</reference>
<keyword evidence="1" id="KW-1133">Transmembrane helix</keyword>